<dbReference type="EMBL" id="AP023367">
    <property type="protein sequence ID" value="BCJ96717.1"/>
    <property type="molecule type" value="Genomic_DNA"/>
</dbReference>
<gene>
    <name evidence="1" type="ORF">acsn021_42860</name>
</gene>
<reference evidence="1 2" key="1">
    <citation type="journal article" date="2016" name="Int. J. Syst. Evol. Microbiol.">
        <title>Descriptions of Anaerotaenia torta gen. nov., sp. nov. and Anaerocolumna cellulosilytica gen. nov., sp. nov. isolated from a methanogenic reactor of cattle waste.</title>
        <authorList>
            <person name="Uek A."/>
            <person name="Ohtaki Y."/>
            <person name="Kaku N."/>
            <person name="Ueki K."/>
        </authorList>
    </citation>
    <scope>NUCLEOTIDE SEQUENCE [LARGE SCALE GENOMIC DNA]</scope>
    <source>
        <strain evidence="1 2">SN021</strain>
    </source>
</reference>
<accession>A0A6S6R9B6</accession>
<evidence type="ECO:0000313" key="1">
    <source>
        <dbReference type="EMBL" id="BCJ96717.1"/>
    </source>
</evidence>
<dbReference type="InterPro" id="IPR014794">
    <property type="entry name" value="DUF1779"/>
</dbReference>
<keyword evidence="2" id="KW-1185">Reference proteome</keyword>
<dbReference type="SUPFAM" id="SSF143842">
    <property type="entry name" value="YwmB-like"/>
    <property type="match status" value="1"/>
</dbReference>
<dbReference type="KEGG" id="acel:acsn021_42860"/>
<evidence type="ECO:0000313" key="2">
    <source>
        <dbReference type="Proteomes" id="UP000515561"/>
    </source>
</evidence>
<protein>
    <submittedName>
        <fullName evidence="1">Uncharacterized protein</fullName>
    </submittedName>
</protein>
<dbReference type="AlphaFoldDB" id="A0A6S6R9B6"/>
<dbReference type="Gene3D" id="3.30.360.40">
    <property type="entry name" value="YwmB-like"/>
    <property type="match status" value="1"/>
</dbReference>
<dbReference type="RefSeq" id="WP_184092085.1">
    <property type="nucleotide sequence ID" value="NZ_AP023367.1"/>
</dbReference>
<proteinExistence type="predicted"/>
<dbReference type="InterPro" id="IPR036209">
    <property type="entry name" value="YwmB-like_sf"/>
</dbReference>
<organism evidence="1 2">
    <name type="scientific">Anaerocolumna cellulosilytica</name>
    <dbReference type="NCBI Taxonomy" id="433286"/>
    <lineage>
        <taxon>Bacteria</taxon>
        <taxon>Bacillati</taxon>
        <taxon>Bacillota</taxon>
        <taxon>Clostridia</taxon>
        <taxon>Lachnospirales</taxon>
        <taxon>Lachnospiraceae</taxon>
        <taxon>Anaerocolumna</taxon>
    </lineage>
</organism>
<dbReference type="Proteomes" id="UP000515561">
    <property type="component" value="Chromosome"/>
</dbReference>
<dbReference type="Pfam" id="PF08680">
    <property type="entry name" value="DUF1779"/>
    <property type="match status" value="1"/>
</dbReference>
<sequence length="269" mass="30528">MEILSSLSKEFKKIMIEKKSKMTIYVLGVLWIAVIMQIAVNNFLIPKSNILEAFISTNTEVSSFELEMVADYGNNYLSESDKRDLVVFIAGKIGLTANKDVIVNRNGEDSEALLQKIGKNSETLIKVISKEQENEEGIPELKHYIIVDLKLYENLDSILEYHKLLDKVFKEIKTNKVETTMQLSSKYKGRLSLDNMNTLADRMVDNLQGKIAYDNRSEKLFTIYAYTGLLDEYVTSMGTKINIHVAMNYDETTDSTNVYLGTPVINGGY</sequence>
<name>A0A6S6R9B6_9FIRM</name>